<gene>
    <name evidence="10" type="ORF">MESMUL_02110</name>
</gene>
<proteinExistence type="inferred from homology"/>
<comment type="caution">
    <text evidence="10">The sequence shown here is derived from an EMBL/GenBank/DDBJ whole genome shotgun (WGS) entry which is preliminary data.</text>
</comment>
<dbReference type="Pfam" id="PF00293">
    <property type="entry name" value="NUDIX"/>
    <property type="match status" value="1"/>
</dbReference>
<dbReference type="GO" id="GO:0016462">
    <property type="term" value="F:pyrophosphatase activity"/>
    <property type="evidence" value="ECO:0007669"/>
    <property type="project" value="UniProtKB-ARBA"/>
</dbReference>
<dbReference type="GO" id="GO:0019693">
    <property type="term" value="P:ribose phosphate metabolic process"/>
    <property type="evidence" value="ECO:0007669"/>
    <property type="project" value="TreeGrafter"/>
</dbReference>
<dbReference type="GO" id="GO:0006753">
    <property type="term" value="P:nucleoside phosphate metabolic process"/>
    <property type="evidence" value="ECO:0007669"/>
    <property type="project" value="TreeGrafter"/>
</dbReference>
<protein>
    <recommendedName>
        <fullName evidence="4">GDP-mannose pyrophosphatase</fullName>
    </recommendedName>
    <alternativeName>
        <fullName evidence="6">GDP-mannose hydrolase</fullName>
    </alternativeName>
    <alternativeName>
        <fullName evidence="7">GDPMK</fullName>
    </alternativeName>
</protein>
<evidence type="ECO:0000256" key="1">
    <source>
        <dbReference type="ARBA" id="ARBA00000847"/>
    </source>
</evidence>
<keyword evidence="11" id="KW-1185">Reference proteome</keyword>
<dbReference type="PRINTS" id="PR00502">
    <property type="entry name" value="NUDIXFAMILY"/>
</dbReference>
<dbReference type="PROSITE" id="PS00893">
    <property type="entry name" value="NUDIX_BOX"/>
    <property type="match status" value="1"/>
</dbReference>
<evidence type="ECO:0000256" key="6">
    <source>
        <dbReference type="ARBA" id="ARBA00032162"/>
    </source>
</evidence>
<feature type="domain" description="Nudix hydrolase" evidence="9">
    <location>
        <begin position="49"/>
        <end position="177"/>
    </location>
</feature>
<comment type="similarity">
    <text evidence="3">Belongs to the Nudix hydrolase family. NudK subfamily.</text>
</comment>
<evidence type="ECO:0000256" key="5">
    <source>
        <dbReference type="ARBA" id="ARBA00022801"/>
    </source>
</evidence>
<dbReference type="RefSeq" id="WP_116269363.1">
    <property type="nucleotide sequence ID" value="NZ_BGZJ01000001.1"/>
</dbReference>
<dbReference type="AlphaFoldDB" id="A0A388S9C0"/>
<evidence type="ECO:0000256" key="8">
    <source>
        <dbReference type="RuleBase" id="RU003476"/>
    </source>
</evidence>
<evidence type="ECO:0000256" key="3">
    <source>
        <dbReference type="ARBA" id="ARBA00007275"/>
    </source>
</evidence>
<dbReference type="SUPFAM" id="SSF55811">
    <property type="entry name" value="Nudix"/>
    <property type="match status" value="1"/>
</dbReference>
<name>A0A388S9C0_9BURK</name>
<dbReference type="InterPro" id="IPR020084">
    <property type="entry name" value="NUDIX_hydrolase_CS"/>
</dbReference>
<dbReference type="PANTHER" id="PTHR11839:SF18">
    <property type="entry name" value="NUDIX HYDROLASE DOMAIN-CONTAINING PROTEIN"/>
    <property type="match status" value="1"/>
</dbReference>
<comment type="cofactor">
    <cofactor evidence="2">
        <name>Mg(2+)</name>
        <dbReference type="ChEBI" id="CHEBI:18420"/>
    </cofactor>
</comment>
<accession>A0A388S9C0</accession>
<evidence type="ECO:0000256" key="7">
    <source>
        <dbReference type="ARBA" id="ARBA00032272"/>
    </source>
</evidence>
<keyword evidence="5 8" id="KW-0378">Hydrolase</keyword>
<comment type="catalytic activity">
    <reaction evidence="1">
        <text>GDP-alpha-D-mannose + H2O = alpha-D-mannose 1-phosphate + GMP + 2 H(+)</text>
        <dbReference type="Rhea" id="RHEA:27978"/>
        <dbReference type="ChEBI" id="CHEBI:15377"/>
        <dbReference type="ChEBI" id="CHEBI:15378"/>
        <dbReference type="ChEBI" id="CHEBI:57527"/>
        <dbReference type="ChEBI" id="CHEBI:58115"/>
        <dbReference type="ChEBI" id="CHEBI:58409"/>
    </reaction>
</comment>
<evidence type="ECO:0000256" key="4">
    <source>
        <dbReference type="ARBA" id="ARBA00016377"/>
    </source>
</evidence>
<dbReference type="Gene3D" id="3.90.79.10">
    <property type="entry name" value="Nucleoside Triphosphate Pyrophosphohydrolase"/>
    <property type="match status" value="1"/>
</dbReference>
<evidence type="ECO:0000313" key="10">
    <source>
        <dbReference type="EMBL" id="GBO92857.1"/>
    </source>
</evidence>
<dbReference type="InterPro" id="IPR020476">
    <property type="entry name" value="Nudix_hydrolase"/>
</dbReference>
<reference evidence="10 11" key="1">
    <citation type="journal article" date="2018" name="Int. J. Syst. Evol. Microbiol.">
        <title>Mesosutterella multiformis gen. nov., sp. nov., a member of the family Sutterellaceae and Sutterella megalosphaeroides sp. nov., isolated from human faeces.</title>
        <authorList>
            <person name="Sakamoto M."/>
            <person name="Ikeyama N."/>
            <person name="Kunihiro T."/>
            <person name="Iino T."/>
            <person name="Yuki M."/>
            <person name="Ohkuma M."/>
        </authorList>
    </citation>
    <scope>NUCLEOTIDE SEQUENCE [LARGE SCALE GENOMIC DNA]</scope>
    <source>
        <strain evidence="10 11">4NBBH2</strain>
    </source>
</reference>
<dbReference type="OrthoDB" id="9806150at2"/>
<dbReference type="PROSITE" id="PS51462">
    <property type="entry name" value="NUDIX"/>
    <property type="match status" value="1"/>
</dbReference>
<dbReference type="Proteomes" id="UP000266091">
    <property type="component" value="Unassembled WGS sequence"/>
</dbReference>
<organism evidence="10 11">
    <name type="scientific">Mesosutterella multiformis</name>
    <dbReference type="NCBI Taxonomy" id="2259133"/>
    <lineage>
        <taxon>Bacteria</taxon>
        <taxon>Pseudomonadati</taxon>
        <taxon>Pseudomonadota</taxon>
        <taxon>Betaproteobacteria</taxon>
        <taxon>Burkholderiales</taxon>
        <taxon>Sutterellaceae</taxon>
        <taxon>Mesosutterella</taxon>
    </lineage>
</organism>
<sequence>MDRSRLKEEDEKLRESRLSGEAVFEGRLLHVYRDRVKLPDGRESTREYLRHPGAAAVVLLKEGKILLERQWRYPLGRAFWEVPAGKLEAGEDPALCAARELEEETGYASDTWTPLGTICPGIGYSNEVISLYLAENPRKGSRHLDPGEFLDLAWIPFEEAVRMAETGEIDDAKTIGALFRAEKCLEKRTGIKR</sequence>
<evidence type="ECO:0000259" key="9">
    <source>
        <dbReference type="PROSITE" id="PS51462"/>
    </source>
</evidence>
<dbReference type="GO" id="GO:0005829">
    <property type="term" value="C:cytosol"/>
    <property type="evidence" value="ECO:0007669"/>
    <property type="project" value="TreeGrafter"/>
</dbReference>
<evidence type="ECO:0000256" key="2">
    <source>
        <dbReference type="ARBA" id="ARBA00001946"/>
    </source>
</evidence>
<evidence type="ECO:0000313" key="11">
    <source>
        <dbReference type="Proteomes" id="UP000266091"/>
    </source>
</evidence>
<dbReference type="EMBL" id="BGZJ01000001">
    <property type="protein sequence ID" value="GBO92857.1"/>
    <property type="molecule type" value="Genomic_DNA"/>
</dbReference>
<dbReference type="InterPro" id="IPR000086">
    <property type="entry name" value="NUDIX_hydrolase_dom"/>
</dbReference>
<dbReference type="InterPro" id="IPR015797">
    <property type="entry name" value="NUDIX_hydrolase-like_dom_sf"/>
</dbReference>
<dbReference type="PANTHER" id="PTHR11839">
    <property type="entry name" value="UDP/ADP-SUGAR PYROPHOSPHATASE"/>
    <property type="match status" value="1"/>
</dbReference>